<evidence type="ECO:0000256" key="4">
    <source>
        <dbReference type="ARBA" id="ARBA00022723"/>
    </source>
</evidence>
<dbReference type="SUPFAM" id="SSF51905">
    <property type="entry name" value="FAD/NAD(P)-binding domain"/>
    <property type="match status" value="1"/>
</dbReference>
<evidence type="ECO:0000256" key="7">
    <source>
        <dbReference type="ARBA" id="ARBA00023004"/>
    </source>
</evidence>
<dbReference type="Pfam" id="PF00355">
    <property type="entry name" value="Rieske"/>
    <property type="match status" value="1"/>
</dbReference>
<proteinExistence type="predicted"/>
<dbReference type="InterPro" id="IPR036922">
    <property type="entry name" value="Rieske_2Fe-2S_sf"/>
</dbReference>
<dbReference type="PANTHER" id="PTHR43557">
    <property type="entry name" value="APOPTOSIS-INDUCING FACTOR 1"/>
    <property type="match status" value="1"/>
</dbReference>
<evidence type="ECO:0000313" key="11">
    <source>
        <dbReference type="Proteomes" id="UP000440578"/>
    </source>
</evidence>
<dbReference type="InterPro" id="IPR023753">
    <property type="entry name" value="FAD/NAD-binding_dom"/>
</dbReference>
<comment type="cofactor">
    <cofactor evidence="1">
        <name>FAD</name>
        <dbReference type="ChEBI" id="CHEBI:57692"/>
    </cofactor>
</comment>
<evidence type="ECO:0000256" key="3">
    <source>
        <dbReference type="ARBA" id="ARBA00022714"/>
    </source>
</evidence>
<dbReference type="OrthoDB" id="432169at2759"/>
<reference evidence="10 11" key="1">
    <citation type="submission" date="2019-07" db="EMBL/GenBank/DDBJ databases">
        <title>Draft genome assembly of a fouling barnacle, Amphibalanus amphitrite (Darwin, 1854): The first reference genome for Thecostraca.</title>
        <authorList>
            <person name="Kim W."/>
        </authorList>
    </citation>
    <scope>NUCLEOTIDE SEQUENCE [LARGE SCALE GENOMIC DNA]</scope>
    <source>
        <strain evidence="10">SNU_AA5</strain>
        <tissue evidence="10">Soma without cirri and trophi</tissue>
    </source>
</reference>
<evidence type="ECO:0000256" key="6">
    <source>
        <dbReference type="ARBA" id="ARBA00023002"/>
    </source>
</evidence>
<keyword evidence="5" id="KW-0274">FAD</keyword>
<sequence>MPVVPLRDQQCPCEVGGAPGRLRVCDLAGEGKVLVVKHDGKVSALGTKCSHYGAPLEKGVVANGRVRCPWHGACFSLATGDIEDFPGLDGVPCYQAVVEADGGVRVRARRADLQANKCSQQLAGRKEDGQDVILVLGGGGAGASCVEAVRKSGFTGRLVLATREKHLPYDRPKLSKALDMDAEKLRLRTPEFYKAADIEVLTEHEAESISAEEKKVRFTNGTEIGYTALVVATGSRPRTLDCPGSDLANICVLRSPDDGNAIAGLIPGQNVVIVGTSFIGMEAASYCVGKASSVTVVGPGDVPFARSLGTEIGAMLQGLHEEKGVVVKNGLNVTEFKAGEDGKLAQVVLSDGTELPADVCLLGVGAIPCTEVLKGVVDLDERGYCRGR</sequence>
<organism evidence="10 11">
    <name type="scientific">Amphibalanus amphitrite</name>
    <name type="common">Striped barnacle</name>
    <name type="synonym">Balanus amphitrite</name>
    <dbReference type="NCBI Taxonomy" id="1232801"/>
    <lineage>
        <taxon>Eukaryota</taxon>
        <taxon>Metazoa</taxon>
        <taxon>Ecdysozoa</taxon>
        <taxon>Arthropoda</taxon>
        <taxon>Crustacea</taxon>
        <taxon>Multicrustacea</taxon>
        <taxon>Cirripedia</taxon>
        <taxon>Thoracica</taxon>
        <taxon>Thoracicalcarea</taxon>
        <taxon>Balanomorpha</taxon>
        <taxon>Balanoidea</taxon>
        <taxon>Balanidae</taxon>
        <taxon>Amphibalaninae</taxon>
        <taxon>Amphibalanus</taxon>
    </lineage>
</organism>
<accession>A0A6A4WJY7</accession>
<keyword evidence="4" id="KW-0479">Metal-binding</keyword>
<protein>
    <submittedName>
        <fullName evidence="10">Apoptosis-inducing factor 3</fullName>
    </submittedName>
</protein>
<dbReference type="Gene3D" id="2.102.10.10">
    <property type="entry name" value="Rieske [2Fe-2S] iron-sulphur domain"/>
    <property type="match status" value="1"/>
</dbReference>
<dbReference type="GO" id="GO:0046872">
    <property type="term" value="F:metal ion binding"/>
    <property type="evidence" value="ECO:0007669"/>
    <property type="project" value="UniProtKB-KW"/>
</dbReference>
<dbReference type="Proteomes" id="UP000440578">
    <property type="component" value="Unassembled WGS sequence"/>
</dbReference>
<dbReference type="PRINTS" id="PR00368">
    <property type="entry name" value="FADPNR"/>
</dbReference>
<dbReference type="CDD" id="cd03478">
    <property type="entry name" value="Rieske_AIFL_N"/>
    <property type="match status" value="1"/>
</dbReference>
<keyword evidence="3" id="KW-0001">2Fe-2S</keyword>
<keyword evidence="6" id="KW-0560">Oxidoreductase</keyword>
<dbReference type="GO" id="GO:0051537">
    <property type="term" value="F:2 iron, 2 sulfur cluster binding"/>
    <property type="evidence" value="ECO:0007669"/>
    <property type="project" value="UniProtKB-KW"/>
</dbReference>
<dbReference type="GO" id="GO:0005737">
    <property type="term" value="C:cytoplasm"/>
    <property type="evidence" value="ECO:0007669"/>
    <property type="project" value="TreeGrafter"/>
</dbReference>
<dbReference type="PROSITE" id="PS51296">
    <property type="entry name" value="RIESKE"/>
    <property type="match status" value="1"/>
</dbReference>
<dbReference type="Pfam" id="PF07992">
    <property type="entry name" value="Pyr_redox_2"/>
    <property type="match status" value="1"/>
</dbReference>
<dbReference type="PANTHER" id="PTHR43557:SF2">
    <property type="entry name" value="RIESKE DOMAIN-CONTAINING PROTEIN-RELATED"/>
    <property type="match status" value="1"/>
</dbReference>
<evidence type="ECO:0000256" key="8">
    <source>
        <dbReference type="ARBA" id="ARBA00023014"/>
    </source>
</evidence>
<keyword evidence="2" id="KW-0285">Flavoprotein</keyword>
<keyword evidence="8" id="KW-0411">Iron-sulfur</keyword>
<dbReference type="InterPro" id="IPR036188">
    <property type="entry name" value="FAD/NAD-bd_sf"/>
</dbReference>
<dbReference type="InterPro" id="IPR050446">
    <property type="entry name" value="FAD-oxidoreductase/Apoptosis"/>
</dbReference>
<evidence type="ECO:0000313" key="10">
    <source>
        <dbReference type="EMBL" id="KAF0302972.1"/>
    </source>
</evidence>
<evidence type="ECO:0000259" key="9">
    <source>
        <dbReference type="PROSITE" id="PS51296"/>
    </source>
</evidence>
<evidence type="ECO:0000256" key="2">
    <source>
        <dbReference type="ARBA" id="ARBA00022630"/>
    </source>
</evidence>
<dbReference type="InterPro" id="IPR017941">
    <property type="entry name" value="Rieske_2Fe-2S"/>
</dbReference>
<keyword evidence="11" id="KW-1185">Reference proteome</keyword>
<dbReference type="GO" id="GO:0016651">
    <property type="term" value="F:oxidoreductase activity, acting on NAD(P)H"/>
    <property type="evidence" value="ECO:0007669"/>
    <property type="project" value="TreeGrafter"/>
</dbReference>
<evidence type="ECO:0000256" key="5">
    <source>
        <dbReference type="ARBA" id="ARBA00022827"/>
    </source>
</evidence>
<comment type="caution">
    <text evidence="10">The sequence shown here is derived from an EMBL/GenBank/DDBJ whole genome shotgun (WGS) entry which is preliminary data.</text>
</comment>
<name>A0A6A4WJY7_AMPAM</name>
<gene>
    <name evidence="10" type="primary">Aifm3</name>
    <name evidence="10" type="ORF">FJT64_025025</name>
</gene>
<dbReference type="EMBL" id="VIIS01000996">
    <property type="protein sequence ID" value="KAF0302972.1"/>
    <property type="molecule type" value="Genomic_DNA"/>
</dbReference>
<dbReference type="Gene3D" id="3.50.50.60">
    <property type="entry name" value="FAD/NAD(P)-binding domain"/>
    <property type="match status" value="2"/>
</dbReference>
<feature type="domain" description="Rieske" evidence="9">
    <location>
        <begin position="9"/>
        <end position="105"/>
    </location>
</feature>
<dbReference type="AlphaFoldDB" id="A0A6A4WJY7"/>
<dbReference type="PRINTS" id="PR00411">
    <property type="entry name" value="PNDRDTASEI"/>
</dbReference>
<dbReference type="SUPFAM" id="SSF50022">
    <property type="entry name" value="ISP domain"/>
    <property type="match status" value="1"/>
</dbReference>
<dbReference type="SUPFAM" id="SSF51971">
    <property type="entry name" value="Nucleotide-binding domain"/>
    <property type="match status" value="1"/>
</dbReference>
<keyword evidence="7" id="KW-0408">Iron</keyword>
<evidence type="ECO:0000256" key="1">
    <source>
        <dbReference type="ARBA" id="ARBA00001974"/>
    </source>
</evidence>